<dbReference type="EMBL" id="OZ034813">
    <property type="protein sequence ID" value="CAL1354306.1"/>
    <property type="molecule type" value="Genomic_DNA"/>
</dbReference>
<dbReference type="PANTHER" id="PTHR34786">
    <property type="entry name" value="OS09G0504900 PROTEIN"/>
    <property type="match status" value="1"/>
</dbReference>
<dbReference type="Proteomes" id="UP001497516">
    <property type="component" value="Chromosome 1"/>
</dbReference>
<dbReference type="AlphaFoldDB" id="A0AAV2CEJ0"/>
<sequence length="82" mass="9447">MGSEVESGLEDILKTLLEQLQAACGIFERIVYKNKNQHRGCSYFQYLLKVRRDLRLVASCFITHPHCFRDPLSLIDGFPLFG</sequence>
<keyword evidence="2" id="KW-1185">Reference proteome</keyword>
<reference evidence="1 2" key="1">
    <citation type="submission" date="2024-04" db="EMBL/GenBank/DDBJ databases">
        <authorList>
            <person name="Fracassetti M."/>
        </authorList>
    </citation>
    <scope>NUCLEOTIDE SEQUENCE [LARGE SCALE GENOMIC DNA]</scope>
</reference>
<evidence type="ECO:0000313" key="2">
    <source>
        <dbReference type="Proteomes" id="UP001497516"/>
    </source>
</evidence>
<dbReference type="PANTHER" id="PTHR34786:SF1">
    <property type="entry name" value="OS09G0504900 PROTEIN"/>
    <property type="match status" value="1"/>
</dbReference>
<protein>
    <submittedName>
        <fullName evidence="1">Uncharacterized protein</fullName>
    </submittedName>
</protein>
<evidence type="ECO:0000313" key="1">
    <source>
        <dbReference type="EMBL" id="CAL1354306.1"/>
    </source>
</evidence>
<gene>
    <name evidence="1" type="ORF">LTRI10_LOCUS2131</name>
</gene>
<organism evidence="1 2">
    <name type="scientific">Linum trigynum</name>
    <dbReference type="NCBI Taxonomy" id="586398"/>
    <lineage>
        <taxon>Eukaryota</taxon>
        <taxon>Viridiplantae</taxon>
        <taxon>Streptophyta</taxon>
        <taxon>Embryophyta</taxon>
        <taxon>Tracheophyta</taxon>
        <taxon>Spermatophyta</taxon>
        <taxon>Magnoliopsida</taxon>
        <taxon>eudicotyledons</taxon>
        <taxon>Gunneridae</taxon>
        <taxon>Pentapetalae</taxon>
        <taxon>rosids</taxon>
        <taxon>fabids</taxon>
        <taxon>Malpighiales</taxon>
        <taxon>Linaceae</taxon>
        <taxon>Linum</taxon>
    </lineage>
</organism>
<name>A0AAV2CEJ0_9ROSI</name>
<proteinExistence type="predicted"/>
<accession>A0AAV2CEJ0</accession>